<evidence type="ECO:0000259" key="1">
    <source>
        <dbReference type="PROSITE" id="PS50213"/>
    </source>
</evidence>
<dbReference type="AlphaFoldDB" id="A0A419S296"/>
<dbReference type="SMART" id="SM00554">
    <property type="entry name" value="FAS1"/>
    <property type="match status" value="1"/>
</dbReference>
<dbReference type="SUPFAM" id="SSF82153">
    <property type="entry name" value="FAS1 domain"/>
    <property type="match status" value="1"/>
</dbReference>
<proteinExistence type="predicted"/>
<reference evidence="2 3" key="1">
    <citation type="submission" date="2016-07" db="EMBL/GenBank/DDBJ databases">
        <title>Genome of Pelobium manganitolerans.</title>
        <authorList>
            <person name="Wu S."/>
            <person name="Wang G."/>
        </authorList>
    </citation>
    <scope>NUCLEOTIDE SEQUENCE [LARGE SCALE GENOMIC DNA]</scope>
    <source>
        <strain evidence="2 3">YS-25</strain>
    </source>
</reference>
<dbReference type="PROSITE" id="PS50213">
    <property type="entry name" value="FAS1"/>
    <property type="match status" value="1"/>
</dbReference>
<comment type="caution">
    <text evidence="2">The sequence shown here is derived from an EMBL/GenBank/DDBJ whole genome shotgun (WGS) entry which is preliminary data.</text>
</comment>
<sequence>MTAKGVLLMTVMLLVMYSCKKEIFKLSTTSDVNITGYLEENPEQYSMLLQILEKSKTQGYLGAYGTYTLFAPTNAAIQTWLTENGKNSVADIADEDLLNFVKYHVIKDTVSTVRFADGKIRTPTLFGEYLYTDVSNGLYRVNKSATISKSNIVCGNGIIQSIDRVLVPPTKSLAQLIESKADRYSIFLEALKTTGFYDTLSYQRGDNVTPQKRFQTVIVQSDSLYATMGINSYQDLADKYSTKNDPQNHADSLWLYIAYHISNGANFVQDIGSAQSIYTLAPGEIVSTKLVNTQVLLNEAEFNGVLEPGAPLIRSYSDMQASNGVLHEARDNFYIKVRKQVPVYFDLADSPEMIAALGSAYHNAGLEIMTNGASIASSVIFEDPTKSQGSSYDYAPTPDARRPRANGDMLNLSFCNSSAARQKYVEFKTPYLVKGRYKVWLCYIQFNYGAHLQASYDPGTDHEQILPNIAYTTTDLGGLGISSTDLAGPNSDNLLLAQGYKRYMALKSETSRNGASGNKDANGNNGVSNVGRLMGVINVETTDRHIIRLTAIGEGRCATKNTWLDMLHFIPVDDNEQNYPRFSAKPGEIFDRP</sequence>
<dbReference type="InterPro" id="IPR000782">
    <property type="entry name" value="FAS1_domain"/>
</dbReference>
<feature type="domain" description="FAS1" evidence="1">
    <location>
        <begin position="32"/>
        <end position="166"/>
    </location>
</feature>
<dbReference type="InterPro" id="IPR050904">
    <property type="entry name" value="Adhesion/Biosynth-related"/>
</dbReference>
<name>A0A419S296_9SPHI</name>
<organism evidence="2 3">
    <name type="scientific">Pelobium manganitolerans</name>
    <dbReference type="NCBI Taxonomy" id="1842495"/>
    <lineage>
        <taxon>Bacteria</taxon>
        <taxon>Pseudomonadati</taxon>
        <taxon>Bacteroidota</taxon>
        <taxon>Sphingobacteriia</taxon>
        <taxon>Sphingobacteriales</taxon>
        <taxon>Sphingobacteriaceae</taxon>
        <taxon>Pelobium</taxon>
    </lineage>
</organism>
<keyword evidence="3" id="KW-1185">Reference proteome</keyword>
<dbReference type="PANTHER" id="PTHR10900:SF77">
    <property type="entry name" value="FI19380P1"/>
    <property type="match status" value="1"/>
</dbReference>
<dbReference type="InterPro" id="IPR036378">
    <property type="entry name" value="FAS1_dom_sf"/>
</dbReference>
<dbReference type="PROSITE" id="PS51257">
    <property type="entry name" value="PROKAR_LIPOPROTEIN"/>
    <property type="match status" value="1"/>
</dbReference>
<dbReference type="Proteomes" id="UP000283433">
    <property type="component" value="Unassembled WGS sequence"/>
</dbReference>
<dbReference type="Pfam" id="PF02469">
    <property type="entry name" value="Fasciclin"/>
    <property type="match status" value="1"/>
</dbReference>
<accession>A0A419S296</accession>
<dbReference type="EMBL" id="MBTA01000029">
    <property type="protein sequence ID" value="RKD12840.1"/>
    <property type="molecule type" value="Genomic_DNA"/>
</dbReference>
<evidence type="ECO:0000313" key="2">
    <source>
        <dbReference type="EMBL" id="RKD12840.1"/>
    </source>
</evidence>
<protein>
    <recommendedName>
        <fullName evidence="1">FAS1 domain-containing protein</fullName>
    </recommendedName>
</protein>
<dbReference type="PANTHER" id="PTHR10900">
    <property type="entry name" value="PERIOSTIN-RELATED"/>
    <property type="match status" value="1"/>
</dbReference>
<dbReference type="Gene3D" id="2.30.180.10">
    <property type="entry name" value="FAS1 domain"/>
    <property type="match status" value="2"/>
</dbReference>
<evidence type="ECO:0000313" key="3">
    <source>
        <dbReference type="Proteomes" id="UP000283433"/>
    </source>
</evidence>
<gene>
    <name evidence="2" type="ORF">BCY91_11385</name>
</gene>